<dbReference type="PANTHER" id="PTHR11003:SF330">
    <property type="entry name" value="POTASSIUM CHANNEL DOMAIN-CONTAINING PROTEIN"/>
    <property type="match status" value="1"/>
</dbReference>
<dbReference type="GO" id="GO:0030322">
    <property type="term" value="P:stabilization of membrane potential"/>
    <property type="evidence" value="ECO:0007669"/>
    <property type="project" value="TreeGrafter"/>
</dbReference>
<dbReference type="Proteomes" id="UP001165082">
    <property type="component" value="Unassembled WGS sequence"/>
</dbReference>
<evidence type="ECO:0000256" key="6">
    <source>
        <dbReference type="ARBA" id="ARBA00023136"/>
    </source>
</evidence>
<dbReference type="GO" id="GO:0022841">
    <property type="term" value="F:potassium ion leak channel activity"/>
    <property type="evidence" value="ECO:0007669"/>
    <property type="project" value="TreeGrafter"/>
</dbReference>
<evidence type="ECO:0000256" key="4">
    <source>
        <dbReference type="ARBA" id="ARBA00022989"/>
    </source>
</evidence>
<evidence type="ECO:0000313" key="12">
    <source>
        <dbReference type="EMBL" id="GMI37498.1"/>
    </source>
</evidence>
<feature type="transmembrane region" description="Helical" evidence="10">
    <location>
        <begin position="42"/>
        <end position="62"/>
    </location>
</feature>
<comment type="subcellular location">
    <subcellularLocation>
        <location evidence="1">Membrane</location>
        <topology evidence="1">Multi-pass membrane protein</topology>
    </subcellularLocation>
</comment>
<dbReference type="PRINTS" id="PR01333">
    <property type="entry name" value="2POREKCHANEL"/>
</dbReference>
<keyword evidence="4 10" id="KW-1133">Transmembrane helix</keyword>
<dbReference type="InterPro" id="IPR003280">
    <property type="entry name" value="2pore_dom_K_chnl"/>
</dbReference>
<evidence type="ECO:0000256" key="1">
    <source>
        <dbReference type="ARBA" id="ARBA00004141"/>
    </source>
</evidence>
<protein>
    <recommendedName>
        <fullName evidence="11">Potassium channel domain-containing protein</fullName>
    </recommendedName>
</protein>
<evidence type="ECO:0000256" key="5">
    <source>
        <dbReference type="ARBA" id="ARBA00023065"/>
    </source>
</evidence>
<sequence>ETSGWNWFNRWGFWSSVMFMATTVSTIGYGNLAPVTGGGKMLTMLASVVGIPLAGFFFFVVAEELRAWMLWWSHLTIKRWREAKARWRGEDVEQRPGRVRRASTASSVIAEVSDFRLLIITSILAFIFMLLASVFVCFSMGFWFEDSLWFIFVTTTTIGFGDIVPSWRDENIIPANSFYNYAMPLFATFFAIVGLSFTMAVVQSVGGVFEKEVAKLESRRTGLGRVEEGDEGDSGDEWEGPRESRGSSVFQFNNPMTKEEGGGQR</sequence>
<dbReference type="AlphaFoldDB" id="A0A9W7G6J9"/>
<dbReference type="GO" id="GO:0015271">
    <property type="term" value="F:outward rectifier potassium channel activity"/>
    <property type="evidence" value="ECO:0007669"/>
    <property type="project" value="TreeGrafter"/>
</dbReference>
<dbReference type="Gene3D" id="1.10.287.70">
    <property type="match status" value="1"/>
</dbReference>
<feature type="non-terminal residue" evidence="12">
    <location>
        <position position="1"/>
    </location>
</feature>
<dbReference type="InterPro" id="IPR013099">
    <property type="entry name" value="K_chnl_dom"/>
</dbReference>
<dbReference type="OrthoDB" id="297496at2759"/>
<feature type="transmembrane region" description="Helical" evidence="10">
    <location>
        <begin position="187"/>
        <end position="209"/>
    </location>
</feature>
<dbReference type="PANTHER" id="PTHR11003">
    <property type="entry name" value="POTASSIUM CHANNEL, SUBFAMILY K"/>
    <property type="match status" value="1"/>
</dbReference>
<evidence type="ECO:0000256" key="10">
    <source>
        <dbReference type="SAM" id="Phobius"/>
    </source>
</evidence>
<feature type="region of interest" description="Disordered" evidence="9">
    <location>
        <begin position="218"/>
        <end position="265"/>
    </location>
</feature>
<dbReference type="GO" id="GO:0005886">
    <property type="term" value="C:plasma membrane"/>
    <property type="evidence" value="ECO:0007669"/>
    <property type="project" value="TreeGrafter"/>
</dbReference>
<reference evidence="12" key="1">
    <citation type="submission" date="2022-07" db="EMBL/GenBank/DDBJ databases">
        <title>Genome analysis of Parmales, a sister group of diatoms, reveals the evolutionary specialization of diatoms from phago-mixotrophs to photoautotrophs.</title>
        <authorList>
            <person name="Ban H."/>
            <person name="Sato S."/>
            <person name="Yoshikawa S."/>
            <person name="Kazumasa Y."/>
            <person name="Nakamura Y."/>
            <person name="Ichinomiya M."/>
            <person name="Saitoh K."/>
            <person name="Sato N."/>
            <person name="Blanc-Mathieu R."/>
            <person name="Endo H."/>
            <person name="Kuwata A."/>
            <person name="Ogata H."/>
        </authorList>
    </citation>
    <scope>NUCLEOTIDE SEQUENCE</scope>
</reference>
<accession>A0A9W7G6J9</accession>
<feature type="domain" description="Potassium channel" evidence="11">
    <location>
        <begin position="7"/>
        <end position="65"/>
    </location>
</feature>
<dbReference type="Pfam" id="PF07885">
    <property type="entry name" value="Ion_trans_2"/>
    <property type="match status" value="2"/>
</dbReference>
<feature type="transmembrane region" description="Helical" evidence="10">
    <location>
        <begin position="12"/>
        <end position="30"/>
    </location>
</feature>
<proteinExistence type="inferred from homology"/>
<feature type="compositionally biased region" description="Polar residues" evidence="9">
    <location>
        <begin position="246"/>
        <end position="256"/>
    </location>
</feature>
<keyword evidence="5 8" id="KW-0406">Ion transport</keyword>
<evidence type="ECO:0000313" key="13">
    <source>
        <dbReference type="Proteomes" id="UP001165082"/>
    </source>
</evidence>
<evidence type="ECO:0000256" key="9">
    <source>
        <dbReference type="SAM" id="MobiDB-lite"/>
    </source>
</evidence>
<comment type="caution">
    <text evidence="12">The sequence shown here is derived from an EMBL/GenBank/DDBJ whole genome shotgun (WGS) entry which is preliminary data.</text>
</comment>
<evidence type="ECO:0000256" key="3">
    <source>
        <dbReference type="ARBA" id="ARBA00022692"/>
    </source>
</evidence>
<name>A0A9W7G6J9_9STRA</name>
<keyword evidence="13" id="KW-1185">Reference proteome</keyword>
<keyword evidence="3 8" id="KW-0812">Transmembrane</keyword>
<evidence type="ECO:0000256" key="2">
    <source>
        <dbReference type="ARBA" id="ARBA00022448"/>
    </source>
</evidence>
<keyword evidence="7 8" id="KW-0407">Ion channel</keyword>
<feature type="domain" description="Potassium channel" evidence="11">
    <location>
        <begin position="127"/>
        <end position="210"/>
    </location>
</feature>
<dbReference type="EMBL" id="BRXZ01007979">
    <property type="protein sequence ID" value="GMI37498.1"/>
    <property type="molecule type" value="Genomic_DNA"/>
</dbReference>
<evidence type="ECO:0000259" key="11">
    <source>
        <dbReference type="Pfam" id="PF07885"/>
    </source>
</evidence>
<feature type="transmembrane region" description="Helical" evidence="10">
    <location>
        <begin position="115"/>
        <end position="136"/>
    </location>
</feature>
<gene>
    <name evidence="12" type="ORF">TrRE_jg277</name>
</gene>
<feature type="compositionally biased region" description="Acidic residues" evidence="9">
    <location>
        <begin position="228"/>
        <end position="238"/>
    </location>
</feature>
<evidence type="ECO:0000256" key="8">
    <source>
        <dbReference type="RuleBase" id="RU003857"/>
    </source>
</evidence>
<dbReference type="SUPFAM" id="SSF81324">
    <property type="entry name" value="Voltage-gated potassium channels"/>
    <property type="match status" value="2"/>
</dbReference>
<evidence type="ECO:0000256" key="7">
    <source>
        <dbReference type="ARBA" id="ARBA00023303"/>
    </source>
</evidence>
<keyword evidence="2 8" id="KW-0813">Transport</keyword>
<comment type="similarity">
    <text evidence="8">Belongs to the two pore domain potassium channel (TC 1.A.1.8) family.</text>
</comment>
<organism evidence="12 13">
    <name type="scientific">Triparma retinervis</name>
    <dbReference type="NCBI Taxonomy" id="2557542"/>
    <lineage>
        <taxon>Eukaryota</taxon>
        <taxon>Sar</taxon>
        <taxon>Stramenopiles</taxon>
        <taxon>Ochrophyta</taxon>
        <taxon>Bolidophyceae</taxon>
        <taxon>Parmales</taxon>
        <taxon>Triparmaceae</taxon>
        <taxon>Triparma</taxon>
    </lineage>
</organism>
<keyword evidence="6 10" id="KW-0472">Membrane</keyword>